<dbReference type="AlphaFoldDB" id="A0A8J2UJ78"/>
<name>A0A8J2UJ78_9BACT</name>
<evidence type="ECO:0000313" key="1">
    <source>
        <dbReference type="EMBL" id="GGB24640.1"/>
    </source>
</evidence>
<accession>A0A8J2UJ78</accession>
<dbReference type="EMBL" id="BMJC01000008">
    <property type="protein sequence ID" value="GGB24640.1"/>
    <property type="molecule type" value="Genomic_DNA"/>
</dbReference>
<dbReference type="RefSeq" id="WP_188937987.1">
    <property type="nucleotide sequence ID" value="NZ_BMJC01000008.1"/>
</dbReference>
<evidence type="ECO:0000313" key="2">
    <source>
        <dbReference type="Proteomes" id="UP000607559"/>
    </source>
</evidence>
<dbReference type="Proteomes" id="UP000607559">
    <property type="component" value="Unassembled WGS sequence"/>
</dbReference>
<reference evidence="1" key="2">
    <citation type="submission" date="2020-09" db="EMBL/GenBank/DDBJ databases">
        <authorList>
            <person name="Sun Q."/>
            <person name="Zhou Y."/>
        </authorList>
    </citation>
    <scope>NUCLEOTIDE SEQUENCE</scope>
    <source>
        <strain evidence="1">CGMCC 1.15448</strain>
    </source>
</reference>
<sequence>MKTQSAQMEVLFIIGTTFLSGDLCENDDSLRDGRSSGSSGIEQLEEACWNGLLQSMLPEIFGQTVPAGRNNHLYLWDIKATESFLQLDLGEAPAATESYFSINPYSFLSSQDYN</sequence>
<proteinExistence type="predicted"/>
<protein>
    <submittedName>
        <fullName evidence="1">Uncharacterized protein</fullName>
    </submittedName>
</protein>
<organism evidence="1 2">
    <name type="scientific">Puia dinghuensis</name>
    <dbReference type="NCBI Taxonomy" id="1792502"/>
    <lineage>
        <taxon>Bacteria</taxon>
        <taxon>Pseudomonadati</taxon>
        <taxon>Bacteroidota</taxon>
        <taxon>Chitinophagia</taxon>
        <taxon>Chitinophagales</taxon>
        <taxon>Chitinophagaceae</taxon>
        <taxon>Puia</taxon>
    </lineage>
</organism>
<keyword evidence="2" id="KW-1185">Reference proteome</keyword>
<comment type="caution">
    <text evidence="1">The sequence shown here is derived from an EMBL/GenBank/DDBJ whole genome shotgun (WGS) entry which is preliminary data.</text>
</comment>
<reference evidence="1" key="1">
    <citation type="journal article" date="2014" name="Int. J. Syst. Evol. Microbiol.">
        <title>Complete genome sequence of Corynebacterium casei LMG S-19264T (=DSM 44701T), isolated from a smear-ripened cheese.</title>
        <authorList>
            <consortium name="US DOE Joint Genome Institute (JGI-PGF)"/>
            <person name="Walter F."/>
            <person name="Albersmeier A."/>
            <person name="Kalinowski J."/>
            <person name="Ruckert C."/>
        </authorList>
    </citation>
    <scope>NUCLEOTIDE SEQUENCE</scope>
    <source>
        <strain evidence="1">CGMCC 1.15448</strain>
    </source>
</reference>
<gene>
    <name evidence="1" type="ORF">GCM10011511_55730</name>
</gene>